<dbReference type="Pfam" id="PF00126">
    <property type="entry name" value="HTH_1"/>
    <property type="match status" value="1"/>
</dbReference>
<dbReference type="InterPro" id="IPR050950">
    <property type="entry name" value="HTH-type_LysR_regulators"/>
</dbReference>
<evidence type="ECO:0000256" key="3">
    <source>
        <dbReference type="ARBA" id="ARBA00023125"/>
    </source>
</evidence>
<evidence type="ECO:0000259" key="5">
    <source>
        <dbReference type="PROSITE" id="PS50931"/>
    </source>
</evidence>
<organism evidence="6 7">
    <name type="scientific">Variovorax ginsengisoli</name>
    <dbReference type="NCBI Taxonomy" id="363844"/>
    <lineage>
        <taxon>Bacteria</taxon>
        <taxon>Pseudomonadati</taxon>
        <taxon>Pseudomonadota</taxon>
        <taxon>Betaproteobacteria</taxon>
        <taxon>Burkholderiales</taxon>
        <taxon>Comamonadaceae</taxon>
        <taxon>Variovorax</taxon>
    </lineage>
</organism>
<dbReference type="InterPro" id="IPR036390">
    <property type="entry name" value="WH_DNA-bd_sf"/>
</dbReference>
<dbReference type="PANTHER" id="PTHR30419">
    <property type="entry name" value="HTH-TYPE TRANSCRIPTIONAL REGULATOR YBHD"/>
    <property type="match status" value="1"/>
</dbReference>
<evidence type="ECO:0000313" key="6">
    <source>
        <dbReference type="EMBL" id="MDO1536656.1"/>
    </source>
</evidence>
<dbReference type="InterPro" id="IPR000847">
    <property type="entry name" value="LysR_HTH_N"/>
</dbReference>
<dbReference type="Proteomes" id="UP001169027">
    <property type="component" value="Unassembled WGS sequence"/>
</dbReference>
<dbReference type="PANTHER" id="PTHR30419:SF8">
    <property type="entry name" value="NITROGEN ASSIMILATION TRANSCRIPTIONAL ACTIVATOR-RELATED"/>
    <property type="match status" value="1"/>
</dbReference>
<dbReference type="InterPro" id="IPR036388">
    <property type="entry name" value="WH-like_DNA-bd_sf"/>
</dbReference>
<dbReference type="EMBL" id="JAUKVY010000030">
    <property type="protein sequence ID" value="MDO1536656.1"/>
    <property type="molecule type" value="Genomic_DNA"/>
</dbReference>
<keyword evidence="7" id="KW-1185">Reference proteome</keyword>
<dbReference type="Gene3D" id="3.40.190.290">
    <property type="match status" value="1"/>
</dbReference>
<sequence>MSTVNPVQSMLARLKLRHLRVIQALGDLRSAARVAAHFHISPAAVSKTLAEVEELVGAPLFERGRRGMHPTEIGVEMLENAALVIKQIGRMAESLHAMREGTRGRLTVAFRTSSVHVLVAQAICTFRERYPNVDVTVVDGAVMDLVDQLEQGELDLLFAYDDPRFEREALLSAAVIAEQPLLIVTSPNHPFLRRKRIAAQELSELQWCLPSHGSRMQHHLNSAFRVLGAPPPASGVRVSDVSMTTQLMQAGHFLAVYPQQIARQLSDEGRVRVLPFKLDRQVEPVVAVWNAALGARPAATAFRNSILPRGDLSGGPPRAEATAPP</sequence>
<keyword evidence="4" id="KW-0804">Transcription</keyword>
<evidence type="ECO:0000256" key="1">
    <source>
        <dbReference type="ARBA" id="ARBA00009437"/>
    </source>
</evidence>
<accession>A0ABT8SCK3</accession>
<keyword evidence="2" id="KW-0805">Transcription regulation</keyword>
<comment type="caution">
    <text evidence="6">The sequence shown here is derived from an EMBL/GenBank/DDBJ whole genome shotgun (WGS) entry which is preliminary data.</text>
</comment>
<evidence type="ECO:0000256" key="2">
    <source>
        <dbReference type="ARBA" id="ARBA00023015"/>
    </source>
</evidence>
<evidence type="ECO:0000313" key="7">
    <source>
        <dbReference type="Proteomes" id="UP001169027"/>
    </source>
</evidence>
<dbReference type="Gene3D" id="1.10.10.10">
    <property type="entry name" value="Winged helix-like DNA-binding domain superfamily/Winged helix DNA-binding domain"/>
    <property type="match status" value="1"/>
</dbReference>
<dbReference type="SUPFAM" id="SSF53850">
    <property type="entry name" value="Periplasmic binding protein-like II"/>
    <property type="match status" value="1"/>
</dbReference>
<dbReference type="RefSeq" id="WP_301814803.1">
    <property type="nucleotide sequence ID" value="NZ_JAUJZH010000030.1"/>
</dbReference>
<dbReference type="SUPFAM" id="SSF46785">
    <property type="entry name" value="Winged helix' DNA-binding domain"/>
    <property type="match status" value="1"/>
</dbReference>
<dbReference type="InterPro" id="IPR005119">
    <property type="entry name" value="LysR_subst-bd"/>
</dbReference>
<gene>
    <name evidence="6" type="ORF">Q2T77_30720</name>
</gene>
<protein>
    <submittedName>
        <fullName evidence="6">LysR family transcriptional regulator</fullName>
    </submittedName>
</protein>
<feature type="domain" description="HTH lysR-type" evidence="5">
    <location>
        <begin position="14"/>
        <end position="71"/>
    </location>
</feature>
<dbReference type="CDD" id="cd05466">
    <property type="entry name" value="PBP2_LTTR_substrate"/>
    <property type="match status" value="1"/>
</dbReference>
<reference evidence="6" key="1">
    <citation type="submission" date="2023-06" db="EMBL/GenBank/DDBJ databases">
        <authorList>
            <person name="Jiang Y."/>
            <person name="Liu Q."/>
        </authorList>
    </citation>
    <scope>NUCLEOTIDE SEQUENCE</scope>
    <source>
        <strain evidence="6">CGMCC 1.12090</strain>
    </source>
</reference>
<dbReference type="PROSITE" id="PS50931">
    <property type="entry name" value="HTH_LYSR"/>
    <property type="match status" value="1"/>
</dbReference>
<keyword evidence="3" id="KW-0238">DNA-binding</keyword>
<proteinExistence type="inferred from homology"/>
<evidence type="ECO:0000256" key="4">
    <source>
        <dbReference type="ARBA" id="ARBA00023163"/>
    </source>
</evidence>
<dbReference type="Pfam" id="PF03466">
    <property type="entry name" value="LysR_substrate"/>
    <property type="match status" value="1"/>
</dbReference>
<name>A0ABT8SCK3_9BURK</name>
<comment type="similarity">
    <text evidence="1">Belongs to the LysR transcriptional regulatory family.</text>
</comment>